<keyword evidence="2" id="KW-1185">Reference proteome</keyword>
<protein>
    <submittedName>
        <fullName evidence="1">Cytochrome P450</fullName>
    </submittedName>
</protein>
<name>A0ACB8A413_9AGAM</name>
<dbReference type="Proteomes" id="UP000790377">
    <property type="component" value="Unassembled WGS sequence"/>
</dbReference>
<evidence type="ECO:0000313" key="1">
    <source>
        <dbReference type="EMBL" id="KAH7907808.1"/>
    </source>
</evidence>
<dbReference type="EMBL" id="MU267870">
    <property type="protein sequence ID" value="KAH7907808.1"/>
    <property type="molecule type" value="Genomic_DNA"/>
</dbReference>
<reference evidence="1" key="1">
    <citation type="journal article" date="2021" name="New Phytol.">
        <title>Evolutionary innovations through gain and loss of genes in the ectomycorrhizal Boletales.</title>
        <authorList>
            <person name="Wu G."/>
            <person name="Miyauchi S."/>
            <person name="Morin E."/>
            <person name="Kuo A."/>
            <person name="Drula E."/>
            <person name="Varga T."/>
            <person name="Kohler A."/>
            <person name="Feng B."/>
            <person name="Cao Y."/>
            <person name="Lipzen A."/>
            <person name="Daum C."/>
            <person name="Hundley H."/>
            <person name="Pangilinan J."/>
            <person name="Johnson J."/>
            <person name="Barry K."/>
            <person name="LaButti K."/>
            <person name="Ng V."/>
            <person name="Ahrendt S."/>
            <person name="Min B."/>
            <person name="Choi I.G."/>
            <person name="Park H."/>
            <person name="Plett J.M."/>
            <person name="Magnuson J."/>
            <person name="Spatafora J.W."/>
            <person name="Nagy L.G."/>
            <person name="Henrissat B."/>
            <person name="Grigoriev I.V."/>
            <person name="Yang Z.L."/>
            <person name="Xu J."/>
            <person name="Martin F.M."/>
        </authorList>
    </citation>
    <scope>NUCLEOTIDE SEQUENCE</scope>
    <source>
        <strain evidence="1">ATCC 28755</strain>
    </source>
</reference>
<gene>
    <name evidence="1" type="ORF">BJ138DRAFT_440029</name>
</gene>
<accession>A0ACB8A413</accession>
<sequence length="519" mass="58338">MSWFTDVQILSLVFLVSLVLVGLIRRLVAKETLPLPPGPLRFPIVGNALSMDKAEPWNTYIAWGVKYGDIFSIRLFNQDVIVINSEEIAKDLLEKRSSNYSDRPFLPTLKPFGWDLNFAFTPYGNEWRLARRFFHQSFRAEAAPNFHPVQMRKAILMLHALLETPQNFVDHLTGFSASIVMSTTFDYDTKPRNDPALDILDKALLGLRYMSPEATVLLSAFPFLMRLPGWFPGAGVSRAAASSLKYVMESIEKPLQYVQKRIETGTGEPCLVSDLMKRKEYQDETRRDEVDRAIKQASWTAFVGGSETTSSVLMNFVLAMVLYPHVQERAYAEIKAAIGTSRLPNHNDRPFLPYIEAIVRESMRWLPIVPLGVAHAATNSDIYQGYHIPKGATVVANTWAMTRNEAIYAKASEFIPERFLDEKGQLLVADSPSYAFGFGRRICPGRYVAEGSVWACVALILTVFEISKAKDAHGDDIHFVPTFTVGLTRHPNTFPCSFTPRAGMNSDRLAQLIAESDPN</sequence>
<organism evidence="1 2">
    <name type="scientific">Hygrophoropsis aurantiaca</name>
    <dbReference type="NCBI Taxonomy" id="72124"/>
    <lineage>
        <taxon>Eukaryota</taxon>
        <taxon>Fungi</taxon>
        <taxon>Dikarya</taxon>
        <taxon>Basidiomycota</taxon>
        <taxon>Agaricomycotina</taxon>
        <taxon>Agaricomycetes</taxon>
        <taxon>Agaricomycetidae</taxon>
        <taxon>Boletales</taxon>
        <taxon>Coniophorineae</taxon>
        <taxon>Hygrophoropsidaceae</taxon>
        <taxon>Hygrophoropsis</taxon>
    </lineage>
</organism>
<comment type="caution">
    <text evidence="1">The sequence shown here is derived from an EMBL/GenBank/DDBJ whole genome shotgun (WGS) entry which is preliminary data.</text>
</comment>
<evidence type="ECO:0000313" key="2">
    <source>
        <dbReference type="Proteomes" id="UP000790377"/>
    </source>
</evidence>
<proteinExistence type="predicted"/>